<dbReference type="GO" id="GO:0005524">
    <property type="term" value="F:ATP binding"/>
    <property type="evidence" value="ECO:0007669"/>
    <property type="project" value="UniProtKB-UniRule"/>
</dbReference>
<dbReference type="FunFam" id="3.30.470.20:FF:000002">
    <property type="entry name" value="Succinate--CoA ligase [ADP-forming] subunit beta"/>
    <property type="match status" value="1"/>
</dbReference>
<dbReference type="Pfam" id="PF08442">
    <property type="entry name" value="ATP-grasp_2"/>
    <property type="match status" value="1"/>
</dbReference>
<evidence type="ECO:0000256" key="2">
    <source>
        <dbReference type="ARBA" id="ARBA00022532"/>
    </source>
</evidence>
<dbReference type="InterPro" id="IPR016102">
    <property type="entry name" value="Succinyl-CoA_synth-like"/>
</dbReference>
<dbReference type="STRING" id="492660.SAMN05192566_0601"/>
<dbReference type="SUPFAM" id="SSF56059">
    <property type="entry name" value="Glutathione synthetase ATP-binding domain-like"/>
    <property type="match status" value="1"/>
</dbReference>
<dbReference type="NCBIfam" id="NF001913">
    <property type="entry name" value="PRK00696.1"/>
    <property type="match status" value="1"/>
</dbReference>
<feature type="binding site" evidence="8">
    <location>
        <position position="199"/>
    </location>
    <ligand>
        <name>Mg(2+)</name>
        <dbReference type="ChEBI" id="CHEBI:18420"/>
    </ligand>
</feature>
<dbReference type="Gene3D" id="3.30.470.20">
    <property type="entry name" value="ATP-grasp fold, B domain"/>
    <property type="match status" value="1"/>
</dbReference>
<dbReference type="UniPathway" id="UPA00223">
    <property type="reaction ID" value="UER00999"/>
</dbReference>
<dbReference type="RefSeq" id="WP_091469635.1">
    <property type="nucleotide sequence ID" value="NZ_FNFX01000001.1"/>
</dbReference>
<dbReference type="InterPro" id="IPR011761">
    <property type="entry name" value="ATP-grasp"/>
</dbReference>
<dbReference type="PROSITE" id="PS50975">
    <property type="entry name" value="ATP_GRASP"/>
    <property type="match status" value="1"/>
</dbReference>
<dbReference type="GO" id="GO:0005829">
    <property type="term" value="C:cytosol"/>
    <property type="evidence" value="ECO:0007669"/>
    <property type="project" value="TreeGrafter"/>
</dbReference>
<keyword evidence="11" id="KW-1185">Reference proteome</keyword>
<reference evidence="11" key="1">
    <citation type="submission" date="2016-10" db="EMBL/GenBank/DDBJ databases">
        <authorList>
            <person name="Varghese N."/>
            <person name="Submissions S."/>
        </authorList>
    </citation>
    <scope>NUCLEOTIDE SEQUENCE [LARGE SCALE GENOMIC DNA]</scope>
    <source>
        <strain evidence="11">CBMB127</strain>
    </source>
</reference>
<comment type="function">
    <text evidence="8">Succinyl-CoA synthetase functions in the citric acid cycle (TCA), coupling the hydrolysis of succinyl-CoA to the synthesis of either ATP or GTP and thus represents the only step of substrate-level phosphorylation in the TCA. The beta subunit provides nucleotide specificity of the enzyme and binds the substrate succinate, while the binding sites for coenzyme A and phosphate are found in the alpha subunit.</text>
</comment>
<dbReference type="FunFam" id="3.40.50.261:FF:000001">
    <property type="entry name" value="Succinate--CoA ligase [ADP-forming] subunit beta"/>
    <property type="match status" value="1"/>
</dbReference>
<dbReference type="InterPro" id="IPR013815">
    <property type="entry name" value="ATP_grasp_subdomain_1"/>
</dbReference>
<feature type="binding site" evidence="8">
    <location>
        <position position="102"/>
    </location>
    <ligand>
        <name>ATP</name>
        <dbReference type="ChEBI" id="CHEBI:30616"/>
    </ligand>
</feature>
<accession>A0A1G8ZZG0</accession>
<dbReference type="GO" id="GO:0042709">
    <property type="term" value="C:succinate-CoA ligase complex"/>
    <property type="evidence" value="ECO:0007669"/>
    <property type="project" value="TreeGrafter"/>
</dbReference>
<dbReference type="Gene3D" id="3.30.1490.20">
    <property type="entry name" value="ATP-grasp fold, A domain"/>
    <property type="match status" value="1"/>
</dbReference>
<sequence length="398" mass="42089">MNLHEYQAKHLLQKYGLATPTGLVVQSEEAAAAATKELGGDAWVVKAQVHAGGRGKAGGVKVVKSALEAQTVAGSLLGKHLVTYQNAPDGQPVHQVLVEQTLPIARELYLSMLVDRSLERVVMVASSAGGMDIEEIAATQPEKILQEVCDPLNGLVDYQARNLAFGLGLSGDQIAAFTKLAKGLYKLFKDNDLSLLEINPLIVTTDGKLVALDCKMIVDDNALYRQKPFAEIRDWSQDDAKEAEAHHSGLNYIALNGNIGCMVNGAGLAMATMDLIKLHGGMPANFLDVGGGATAETVTKAFKIILADQNVKAILVNIFGGIMRCDIIATGIITAVKEVGMTIPVVVRLEGTNVELGKQMLRDSGLNIISAEGLTDAAQQAVKAVKAIADTAIVSEGV</sequence>
<evidence type="ECO:0000256" key="1">
    <source>
        <dbReference type="ARBA" id="ARBA00009182"/>
    </source>
</evidence>
<keyword evidence="4 8" id="KW-0479">Metal-binding</keyword>
<feature type="binding site" evidence="8">
    <location>
        <position position="99"/>
    </location>
    <ligand>
        <name>ATP</name>
        <dbReference type="ChEBI" id="CHEBI:30616"/>
    </ligand>
</feature>
<dbReference type="FunFam" id="3.30.1490.20:FF:000002">
    <property type="entry name" value="Succinate--CoA ligase [ADP-forming] subunit beta"/>
    <property type="match status" value="1"/>
</dbReference>
<dbReference type="NCBIfam" id="TIGR01016">
    <property type="entry name" value="sucCoAbeta"/>
    <property type="match status" value="1"/>
</dbReference>
<name>A0A1G8ZZG0_9PROT</name>
<dbReference type="AlphaFoldDB" id="A0A1G8ZZG0"/>
<keyword evidence="7 8" id="KW-0460">Magnesium</keyword>
<dbReference type="EC" id="6.2.1.5" evidence="8"/>
<feature type="binding site" evidence="8">
    <location>
        <position position="213"/>
    </location>
    <ligand>
        <name>Mg(2+)</name>
        <dbReference type="ChEBI" id="CHEBI:18420"/>
    </ligand>
</feature>
<evidence type="ECO:0000313" key="10">
    <source>
        <dbReference type="EMBL" id="SDK20337.1"/>
    </source>
</evidence>
<organism evidence="10 11">
    <name type="scientific">Methylophilus rhizosphaerae</name>
    <dbReference type="NCBI Taxonomy" id="492660"/>
    <lineage>
        <taxon>Bacteria</taxon>
        <taxon>Pseudomonadati</taxon>
        <taxon>Pseudomonadota</taxon>
        <taxon>Betaproteobacteria</taxon>
        <taxon>Nitrosomonadales</taxon>
        <taxon>Methylophilaceae</taxon>
        <taxon>Methylophilus</taxon>
    </lineage>
</organism>
<dbReference type="OrthoDB" id="9802602at2"/>
<feature type="binding site" evidence="8">
    <location>
        <position position="46"/>
    </location>
    <ligand>
        <name>ATP</name>
        <dbReference type="ChEBI" id="CHEBI:30616"/>
    </ligand>
</feature>
<comment type="cofactor">
    <cofactor evidence="8">
        <name>Mg(2+)</name>
        <dbReference type="ChEBI" id="CHEBI:18420"/>
    </cofactor>
    <text evidence="8">Binds 1 Mg(2+) ion per subunit.</text>
</comment>
<dbReference type="SUPFAM" id="SSF52210">
    <property type="entry name" value="Succinyl-CoA synthetase domains"/>
    <property type="match status" value="1"/>
</dbReference>
<feature type="binding site" evidence="8">
    <location>
        <begin position="53"/>
        <end position="55"/>
    </location>
    <ligand>
        <name>ATP</name>
        <dbReference type="ChEBI" id="CHEBI:30616"/>
    </ligand>
</feature>
<dbReference type="GO" id="GO:0004775">
    <property type="term" value="F:succinate-CoA ligase (ADP-forming) activity"/>
    <property type="evidence" value="ECO:0007669"/>
    <property type="project" value="UniProtKB-UniRule"/>
</dbReference>
<evidence type="ECO:0000256" key="6">
    <source>
        <dbReference type="ARBA" id="ARBA00022840"/>
    </source>
</evidence>
<evidence type="ECO:0000256" key="3">
    <source>
        <dbReference type="ARBA" id="ARBA00022598"/>
    </source>
</evidence>
<keyword evidence="3 8" id="KW-0436">Ligase</keyword>
<comment type="subunit">
    <text evidence="8">Heterotetramer of two alpha and two beta subunits.</text>
</comment>
<comment type="similarity">
    <text evidence="1 8">Belongs to the succinate/malate CoA ligase beta subunit family.</text>
</comment>
<protein>
    <recommendedName>
        <fullName evidence="8">Succinate--CoA ligase [ADP-forming] subunit beta</fullName>
        <ecNumber evidence="8">6.2.1.5</ecNumber>
    </recommendedName>
    <alternativeName>
        <fullName evidence="8">Succinyl-CoA synthetase subunit beta</fullName>
        <shortName evidence="8">SCS-beta</shortName>
    </alternativeName>
</protein>
<evidence type="ECO:0000256" key="4">
    <source>
        <dbReference type="ARBA" id="ARBA00022723"/>
    </source>
</evidence>
<comment type="catalytic activity">
    <reaction evidence="8">
        <text>GTP + succinate + CoA = succinyl-CoA + GDP + phosphate</text>
        <dbReference type="Rhea" id="RHEA:22120"/>
        <dbReference type="ChEBI" id="CHEBI:30031"/>
        <dbReference type="ChEBI" id="CHEBI:37565"/>
        <dbReference type="ChEBI" id="CHEBI:43474"/>
        <dbReference type="ChEBI" id="CHEBI:57287"/>
        <dbReference type="ChEBI" id="CHEBI:57292"/>
        <dbReference type="ChEBI" id="CHEBI:58189"/>
    </reaction>
</comment>
<comment type="catalytic activity">
    <reaction evidence="8">
        <text>succinate + ATP + CoA = succinyl-CoA + ADP + phosphate</text>
        <dbReference type="Rhea" id="RHEA:17661"/>
        <dbReference type="ChEBI" id="CHEBI:30031"/>
        <dbReference type="ChEBI" id="CHEBI:30616"/>
        <dbReference type="ChEBI" id="CHEBI:43474"/>
        <dbReference type="ChEBI" id="CHEBI:57287"/>
        <dbReference type="ChEBI" id="CHEBI:57292"/>
        <dbReference type="ChEBI" id="CHEBI:456216"/>
        <dbReference type="EC" id="6.2.1.5"/>
    </reaction>
</comment>
<evidence type="ECO:0000256" key="8">
    <source>
        <dbReference type="HAMAP-Rule" id="MF_00558"/>
    </source>
</evidence>
<dbReference type="PANTHER" id="PTHR11815:SF10">
    <property type="entry name" value="SUCCINATE--COA LIGASE [GDP-FORMING] SUBUNIT BETA, MITOCHONDRIAL"/>
    <property type="match status" value="1"/>
</dbReference>
<feature type="binding site" evidence="8">
    <location>
        <position position="264"/>
    </location>
    <ligand>
        <name>substrate</name>
        <note>ligand shared with subunit alpha</note>
    </ligand>
</feature>
<keyword evidence="5 8" id="KW-0547">Nucleotide-binding</keyword>
<dbReference type="InterPro" id="IPR005811">
    <property type="entry name" value="SUCC_ACL_C"/>
</dbReference>
<evidence type="ECO:0000313" key="11">
    <source>
        <dbReference type="Proteomes" id="UP000198629"/>
    </source>
</evidence>
<dbReference type="GO" id="GO:0006099">
    <property type="term" value="P:tricarboxylic acid cycle"/>
    <property type="evidence" value="ECO:0007669"/>
    <property type="project" value="UniProtKB-UniRule"/>
</dbReference>
<dbReference type="GO" id="GO:0000287">
    <property type="term" value="F:magnesium ion binding"/>
    <property type="evidence" value="ECO:0007669"/>
    <property type="project" value="UniProtKB-UniRule"/>
</dbReference>
<evidence type="ECO:0000256" key="7">
    <source>
        <dbReference type="ARBA" id="ARBA00022842"/>
    </source>
</evidence>
<dbReference type="GO" id="GO:0006104">
    <property type="term" value="P:succinyl-CoA metabolic process"/>
    <property type="evidence" value="ECO:0007669"/>
    <property type="project" value="TreeGrafter"/>
</dbReference>
<dbReference type="Gene3D" id="3.40.50.261">
    <property type="entry name" value="Succinyl-CoA synthetase domains"/>
    <property type="match status" value="1"/>
</dbReference>
<comment type="pathway">
    <text evidence="8">Carbohydrate metabolism; tricarboxylic acid cycle; succinate from succinyl-CoA (ligase route): step 1/1.</text>
</comment>
<feature type="binding site" evidence="8">
    <location>
        <begin position="321"/>
        <end position="323"/>
    </location>
    <ligand>
        <name>substrate</name>
        <note>ligand shared with subunit alpha</note>
    </ligand>
</feature>
<dbReference type="PROSITE" id="PS01217">
    <property type="entry name" value="SUCCINYL_COA_LIG_3"/>
    <property type="match status" value="1"/>
</dbReference>
<dbReference type="GO" id="GO:0004776">
    <property type="term" value="F:succinate-CoA ligase (GDP-forming) activity"/>
    <property type="evidence" value="ECO:0007669"/>
    <property type="project" value="RHEA"/>
</dbReference>
<dbReference type="PIRSF" id="PIRSF001554">
    <property type="entry name" value="SucCS_beta"/>
    <property type="match status" value="1"/>
</dbReference>
<proteinExistence type="inferred from homology"/>
<gene>
    <name evidence="8" type="primary">sucC</name>
    <name evidence="10" type="ORF">SAMN05192566_0601</name>
</gene>
<dbReference type="InterPro" id="IPR017866">
    <property type="entry name" value="Succ-CoA_synthase_bsu_CS"/>
</dbReference>
<dbReference type="HAMAP" id="MF_00558">
    <property type="entry name" value="Succ_CoA_beta"/>
    <property type="match status" value="1"/>
</dbReference>
<dbReference type="Proteomes" id="UP000198629">
    <property type="component" value="Unassembled WGS sequence"/>
</dbReference>
<dbReference type="Pfam" id="PF00549">
    <property type="entry name" value="Ligase_CoA"/>
    <property type="match status" value="1"/>
</dbReference>
<dbReference type="EMBL" id="FNFX01000001">
    <property type="protein sequence ID" value="SDK20337.1"/>
    <property type="molecule type" value="Genomic_DNA"/>
</dbReference>
<evidence type="ECO:0000259" key="9">
    <source>
        <dbReference type="PROSITE" id="PS50975"/>
    </source>
</evidence>
<evidence type="ECO:0000256" key="5">
    <source>
        <dbReference type="ARBA" id="ARBA00022741"/>
    </source>
</evidence>
<keyword evidence="6 8" id="KW-0067">ATP-binding</keyword>
<dbReference type="InterPro" id="IPR005809">
    <property type="entry name" value="Succ_CoA_ligase-like_bsu"/>
</dbReference>
<dbReference type="PANTHER" id="PTHR11815">
    <property type="entry name" value="SUCCINYL-COA SYNTHETASE BETA CHAIN"/>
    <property type="match status" value="1"/>
</dbReference>
<feature type="domain" description="ATP-grasp" evidence="9">
    <location>
        <begin position="9"/>
        <end position="227"/>
    </location>
</feature>
<feature type="binding site" evidence="8">
    <location>
        <position position="107"/>
    </location>
    <ligand>
        <name>ATP</name>
        <dbReference type="ChEBI" id="CHEBI:30616"/>
    </ligand>
</feature>
<keyword evidence="2 8" id="KW-0816">Tricarboxylic acid cycle</keyword>
<dbReference type="InterPro" id="IPR013650">
    <property type="entry name" value="ATP-grasp_succ-CoA_synth-type"/>
</dbReference>